<dbReference type="EMBL" id="BOON01000019">
    <property type="protein sequence ID" value="GII22633.1"/>
    <property type="molecule type" value="Genomic_DNA"/>
</dbReference>
<evidence type="ECO:0000313" key="3">
    <source>
        <dbReference type="Proteomes" id="UP000599074"/>
    </source>
</evidence>
<gene>
    <name evidence="2" type="ORF">Pme01_22300</name>
</gene>
<dbReference type="InterPro" id="IPR003741">
    <property type="entry name" value="LUD_dom"/>
</dbReference>
<organism evidence="2 3">
    <name type="scientific">Planosporangium mesophilum</name>
    <dbReference type="NCBI Taxonomy" id="689768"/>
    <lineage>
        <taxon>Bacteria</taxon>
        <taxon>Bacillati</taxon>
        <taxon>Actinomycetota</taxon>
        <taxon>Actinomycetes</taxon>
        <taxon>Micromonosporales</taxon>
        <taxon>Micromonosporaceae</taxon>
        <taxon>Planosporangium</taxon>
    </lineage>
</organism>
<dbReference type="Gene3D" id="3.40.50.10420">
    <property type="entry name" value="NagB/RpiA/CoA transferase-like"/>
    <property type="match status" value="1"/>
</dbReference>
<dbReference type="InterPro" id="IPR024185">
    <property type="entry name" value="FTHF_cligase-like_sf"/>
</dbReference>
<dbReference type="PANTHER" id="PTHR43682">
    <property type="entry name" value="LACTATE UTILIZATION PROTEIN C"/>
    <property type="match status" value="1"/>
</dbReference>
<evidence type="ECO:0000313" key="2">
    <source>
        <dbReference type="EMBL" id="GII22633.1"/>
    </source>
</evidence>
<feature type="domain" description="LUD" evidence="1">
    <location>
        <begin position="67"/>
        <end position="164"/>
    </location>
</feature>
<dbReference type="Pfam" id="PF02589">
    <property type="entry name" value="LUD_dom"/>
    <property type="match status" value="1"/>
</dbReference>
<proteinExistence type="predicted"/>
<dbReference type="AlphaFoldDB" id="A0A8J3T9D9"/>
<accession>A0A8J3T9D9</accession>
<protein>
    <recommendedName>
        <fullName evidence="1">LUD domain-containing protein</fullName>
    </recommendedName>
</protein>
<evidence type="ECO:0000259" key="1">
    <source>
        <dbReference type="Pfam" id="PF02589"/>
    </source>
</evidence>
<name>A0A8J3T9D9_9ACTN</name>
<dbReference type="SUPFAM" id="SSF100950">
    <property type="entry name" value="NagB/RpiA/CoA transferase-like"/>
    <property type="match status" value="1"/>
</dbReference>
<keyword evidence="3" id="KW-1185">Reference proteome</keyword>
<reference evidence="2" key="1">
    <citation type="submission" date="2021-01" db="EMBL/GenBank/DDBJ databases">
        <title>Whole genome shotgun sequence of Planosporangium mesophilum NBRC 109066.</title>
        <authorList>
            <person name="Komaki H."/>
            <person name="Tamura T."/>
        </authorList>
    </citation>
    <scope>NUCLEOTIDE SEQUENCE</scope>
    <source>
        <strain evidence="2">NBRC 109066</strain>
    </source>
</reference>
<dbReference type="Proteomes" id="UP000599074">
    <property type="component" value="Unassembled WGS sequence"/>
</dbReference>
<sequence length="171" mass="17682">MTRIDLLARFCAALAASDGVAYICADRAEAHDSVVALCADGTVTLDEGHPDTAGLSDRLRLVDDPWDADVGVTGVDVAVAETGTLALSWGPGRRRSTPLVPPVHVAVVPLSRLVATYADAIDALAALDPPPTGAQFVTGPSRSGDIEMNLVKGVHGPGQVHVVLYPAGEIR</sequence>
<dbReference type="InterPro" id="IPR037171">
    <property type="entry name" value="NagB/RpiA_transferase-like"/>
</dbReference>
<comment type="caution">
    <text evidence="2">The sequence shown here is derived from an EMBL/GenBank/DDBJ whole genome shotgun (WGS) entry which is preliminary data.</text>
</comment>
<dbReference type="PANTHER" id="PTHR43682:SF1">
    <property type="entry name" value="LACTATE UTILIZATION PROTEIN C"/>
    <property type="match status" value="1"/>
</dbReference>
<dbReference type="RefSeq" id="WP_168115446.1">
    <property type="nucleotide sequence ID" value="NZ_BOON01000019.1"/>
</dbReference>